<organism evidence="1 2">
    <name type="scientific">Faecalibacterium cf. prausnitzii KLE1255</name>
    <dbReference type="NCBI Taxonomy" id="748224"/>
    <lineage>
        <taxon>Bacteria</taxon>
        <taxon>Bacillati</taxon>
        <taxon>Bacillota</taxon>
        <taxon>Clostridia</taxon>
        <taxon>Eubacteriales</taxon>
        <taxon>Oscillospiraceae</taxon>
        <taxon>Faecalibacterium</taxon>
    </lineage>
</organism>
<dbReference type="HOGENOM" id="CLU_2861118_0_0_9"/>
<proteinExistence type="predicted"/>
<dbReference type="STRING" id="748224.HMPREF9436_02900"/>
<dbReference type="Proteomes" id="UP000006028">
    <property type="component" value="Unassembled WGS sequence"/>
</dbReference>
<dbReference type="BioCyc" id="FCF748224-HMP:GTSS-918-MONOMER"/>
<comment type="caution">
    <text evidence="1">The sequence shown here is derived from an EMBL/GenBank/DDBJ whole genome shotgun (WGS) entry which is preliminary data.</text>
</comment>
<gene>
    <name evidence="1" type="ORF">HMPREF9436_02900</name>
</gene>
<protein>
    <submittedName>
        <fullName evidence="1">Uncharacterized protein</fullName>
    </submittedName>
</protein>
<sequence>MVKSIKVILYLFDLLTSAGSRVILQLIKFVWIFTAVCYFSPHNDFKKAIVWLFCVCVYLRAVSP</sequence>
<evidence type="ECO:0000313" key="1">
    <source>
        <dbReference type="EMBL" id="EFQ05573.1"/>
    </source>
</evidence>
<reference evidence="1 2" key="1">
    <citation type="submission" date="2010-08" db="EMBL/GenBank/DDBJ databases">
        <authorList>
            <person name="Weinstock G."/>
            <person name="Sodergren E."/>
            <person name="Clifton S."/>
            <person name="Fulton L."/>
            <person name="Fulton B."/>
            <person name="Courtney L."/>
            <person name="Fronick C."/>
            <person name="Harrison M."/>
            <person name="Strong C."/>
            <person name="Farmer C."/>
            <person name="Delahaunty K."/>
            <person name="Markovic C."/>
            <person name="Hall O."/>
            <person name="Minx P."/>
            <person name="Tomlinson C."/>
            <person name="Mitreva M."/>
            <person name="Hou S."/>
            <person name="Chen J."/>
            <person name="Wollam A."/>
            <person name="Pepin K.H."/>
            <person name="Johnson M."/>
            <person name="Bhonagiri V."/>
            <person name="Zhang X."/>
            <person name="Suruliraj S."/>
            <person name="Warren W."/>
            <person name="Chinwalla A."/>
            <person name="Mardis E.R."/>
            <person name="Wilson R.K."/>
        </authorList>
    </citation>
    <scope>NUCLEOTIDE SEQUENCE [LARGE SCALE GENOMIC DNA]</scope>
    <source>
        <strain evidence="1 2">KLE1255</strain>
    </source>
</reference>
<name>E2ZMI2_9FIRM</name>
<evidence type="ECO:0000313" key="2">
    <source>
        <dbReference type="Proteomes" id="UP000006028"/>
    </source>
</evidence>
<dbReference type="EMBL" id="AECU01000213">
    <property type="protein sequence ID" value="EFQ05573.1"/>
    <property type="molecule type" value="Genomic_DNA"/>
</dbReference>
<accession>E2ZMI2</accession>
<dbReference type="AlphaFoldDB" id="E2ZMI2"/>